<reference evidence="3" key="1">
    <citation type="submission" date="2009-05" db="EMBL/GenBank/DDBJ databases">
        <title>Complete sequence of Tolumonas auensis DSM 9187.</title>
        <authorList>
            <consortium name="US DOE Joint Genome Institute"/>
            <person name="Lucas S."/>
            <person name="Copeland A."/>
            <person name="Lapidus A."/>
            <person name="Glavina del Rio T."/>
            <person name="Tice H."/>
            <person name="Bruce D."/>
            <person name="Goodwin L."/>
            <person name="Pitluck S."/>
            <person name="Chertkov O."/>
            <person name="Brettin T."/>
            <person name="Detter J.C."/>
            <person name="Han C."/>
            <person name="Larimer F."/>
            <person name="Land M."/>
            <person name="Hauser L."/>
            <person name="Kyrpides N."/>
            <person name="Mikhailova N."/>
            <person name="Spring S."/>
            <person name="Beller H."/>
        </authorList>
    </citation>
    <scope>NUCLEOTIDE SEQUENCE [LARGE SCALE GENOMIC DNA]</scope>
    <source>
        <strain evidence="3">DSM 9187 / TA4</strain>
    </source>
</reference>
<dbReference type="Proteomes" id="UP000009073">
    <property type="component" value="Chromosome"/>
</dbReference>
<dbReference type="OrthoDB" id="9806951at2"/>
<dbReference type="RefSeq" id="WP_015879334.1">
    <property type="nucleotide sequence ID" value="NC_012691.1"/>
</dbReference>
<name>C4L8Z6_TOLAT</name>
<protein>
    <recommendedName>
        <fullName evidence="1">Helicase HerA central domain-containing protein</fullName>
    </recommendedName>
</protein>
<evidence type="ECO:0000259" key="1">
    <source>
        <dbReference type="Pfam" id="PF01935"/>
    </source>
</evidence>
<dbReference type="PANTHER" id="PTHR42957">
    <property type="entry name" value="HELICASE MJ1565-RELATED"/>
    <property type="match status" value="1"/>
</dbReference>
<evidence type="ECO:0000313" key="2">
    <source>
        <dbReference type="EMBL" id="ACQ93866.1"/>
    </source>
</evidence>
<feature type="domain" description="Helicase HerA central" evidence="1">
    <location>
        <begin position="130"/>
        <end position="277"/>
    </location>
</feature>
<gene>
    <name evidence="2" type="ordered locus">Tola_2268</name>
</gene>
<evidence type="ECO:0000313" key="3">
    <source>
        <dbReference type="Proteomes" id="UP000009073"/>
    </source>
</evidence>
<reference evidence="2 3" key="2">
    <citation type="journal article" date="2011" name="Stand. Genomic Sci.">
        <title>Complete genome sequence of Tolumonas auensis type strain (TA 4).</title>
        <authorList>
            <person name="Chertkov O."/>
            <person name="Copeland A."/>
            <person name="Lucas S."/>
            <person name="Lapidus A."/>
            <person name="Berry K.W."/>
            <person name="Detter J.C."/>
            <person name="Del Rio T.G."/>
            <person name="Hammon N."/>
            <person name="Dalin E."/>
            <person name="Tice H."/>
            <person name="Pitluck S."/>
            <person name="Richardson P."/>
            <person name="Bruce D."/>
            <person name="Goodwin L."/>
            <person name="Han C."/>
            <person name="Tapia R."/>
            <person name="Saunders E."/>
            <person name="Schmutz J."/>
            <person name="Brettin T."/>
            <person name="Larimer F."/>
            <person name="Land M."/>
            <person name="Hauser L."/>
            <person name="Spring S."/>
            <person name="Rohde M."/>
            <person name="Kyrpides N.C."/>
            <person name="Ivanova N."/>
            <person name="Goker M."/>
            <person name="Beller H.R."/>
            <person name="Klenk H.P."/>
            <person name="Woyke T."/>
        </authorList>
    </citation>
    <scope>NUCLEOTIDE SEQUENCE [LARGE SCALE GENOMIC DNA]</scope>
    <source>
        <strain evidence="3">DSM 9187 / TA4</strain>
    </source>
</reference>
<dbReference type="InterPro" id="IPR008571">
    <property type="entry name" value="HerA-like"/>
</dbReference>
<dbReference type="HOGENOM" id="CLU_023842_1_1_6"/>
<dbReference type="InterPro" id="IPR002789">
    <property type="entry name" value="HerA_central"/>
</dbReference>
<dbReference type="Pfam" id="PF01935">
    <property type="entry name" value="DUF87"/>
    <property type="match status" value="1"/>
</dbReference>
<dbReference type="PANTHER" id="PTHR42957:SF1">
    <property type="entry name" value="HELICASE MJ1565-RELATED"/>
    <property type="match status" value="1"/>
</dbReference>
<proteinExistence type="predicted"/>
<keyword evidence="3" id="KW-1185">Reference proteome</keyword>
<sequence length="594" mass="68737">MSILVGEVVGVNGVTVTARLYEESNKDTLFYGGKLLKGISIREFVKIERGFKEIICLVEGEFLDEKRYEDNEEKRYYIRRVELKPIGYFEKGVFFEGIKYLPLIKDRVYLLEEERVSDIYGKPVDEDFIIGRLLKEEIPISLKWDKLFNTHIGVFGNTGSGKSNTLTKLYTTLFEHKIEQICGKSRFVVVDFNGEYATNQLVSKKYKTIYNLNTKDESDKFPLSKNEFWSLESLCILFQATANTQKPFINRIINSKDKYKSIDNSLEIYLKKTFERIFTAAQPKADSLDLVRNVASLLELDDINILLKSVGWNTTRSNFYCLFGGSTVYFNSESNGYNLVFKSKVDSLKLKTIDAFEELKLRCDLQLINDLIFGYVQYEFIQPLLKRIDASLNALKKVISVVDEEVNKKTVTIISFRKCNQSIKKVLPLLIAKHYYHPHRDNVDNPPKNTVHLIIDEAHNILSHQSTRESESWKDYRLEQFEEIIKEGRKFGFFLTLSSQRPADISPTIISQVHNFFIHRLVNERDLQLIDNSISTLDSISRNMIPNLSRGCCIVTGTSFDLPMVLQVDLLEREKQPDSEDVNLMKLWSNESNM</sequence>
<dbReference type="AlphaFoldDB" id="C4L8Z6"/>
<dbReference type="KEGG" id="tau:Tola_2268"/>
<dbReference type="SUPFAM" id="SSF52540">
    <property type="entry name" value="P-loop containing nucleoside triphosphate hydrolases"/>
    <property type="match status" value="1"/>
</dbReference>
<dbReference type="InterPro" id="IPR027417">
    <property type="entry name" value="P-loop_NTPase"/>
</dbReference>
<dbReference type="eggNOG" id="COG0433">
    <property type="taxonomic scope" value="Bacteria"/>
</dbReference>
<dbReference type="Gene3D" id="3.40.50.300">
    <property type="entry name" value="P-loop containing nucleotide triphosphate hydrolases"/>
    <property type="match status" value="2"/>
</dbReference>
<organism evidence="2 3">
    <name type="scientific">Tolumonas auensis (strain DSM 9187 / NBRC 110442 / TA 4)</name>
    <dbReference type="NCBI Taxonomy" id="595494"/>
    <lineage>
        <taxon>Bacteria</taxon>
        <taxon>Pseudomonadati</taxon>
        <taxon>Pseudomonadota</taxon>
        <taxon>Gammaproteobacteria</taxon>
        <taxon>Aeromonadales</taxon>
        <taxon>Aeromonadaceae</taxon>
        <taxon>Tolumonas</taxon>
    </lineage>
</organism>
<dbReference type="EMBL" id="CP001616">
    <property type="protein sequence ID" value="ACQ93866.1"/>
    <property type="molecule type" value="Genomic_DNA"/>
</dbReference>
<dbReference type="STRING" id="595494.Tola_2268"/>
<accession>C4L8Z6</accession>